<dbReference type="InterPro" id="IPR029787">
    <property type="entry name" value="Nucleotide_cyclase"/>
</dbReference>
<sequence length="560" mass="64409">MNLEHAHIVYQSKFKAQEITAVEALLRIDGCLDIQDYVKNYRNPVELDSKVIELVRQDLVSQQLVIPVAINVSYHSLINDEFQQQAIDMLSGYEVTLELTEHFEIEDIAALQASIEAFRAHNIAISLDNFGYDLSKAHLLEHLKFSEVKIDKRIVDGIDSDFCSYKHLAFIANKLRQFGVCNVVYKGVERQTQIDLIALFDPNAFIQGYYYSHPIPIAQLSDSNASIAREKAPLCIGEENIEKLVYDMALSQDKGSINDKIQQLDSIGTIYHEDYRQTLANFSDVYYRKNDISINSILKIIDSSSNLVVIRNASGRVIYDNQAHQDLMGMSLVGLNPEDITQMFPDYERCLIDDKELISSTQFFSIKRECFDKENYKVIRQKSRQNDQCFVIVSIYKEEHGGSYSTDTLTGCMLRDYLTRSDIKMKFRDKVIAFIDLNGFKFINDSKGHEFGDDCLVEFVNIFKLNLRYTHSNDVLIRYGGDEFVVLFDSSDNEAINNKLENINAKISRYFEHKELKLSFSFGTVLNDIDDIKGSIKIADDVMYENKKQFYNKKQPIEVL</sequence>
<feature type="domain" description="PAS" evidence="1">
    <location>
        <begin position="293"/>
        <end position="331"/>
    </location>
</feature>
<dbReference type="SUPFAM" id="SSF55073">
    <property type="entry name" value="Nucleotide cyclase"/>
    <property type="match status" value="1"/>
</dbReference>
<dbReference type="PANTHER" id="PTHR33121:SF79">
    <property type="entry name" value="CYCLIC DI-GMP PHOSPHODIESTERASE PDED-RELATED"/>
    <property type="match status" value="1"/>
</dbReference>
<feature type="domain" description="EAL" evidence="2">
    <location>
        <begin position="1"/>
        <end position="228"/>
    </location>
</feature>
<dbReference type="PANTHER" id="PTHR33121">
    <property type="entry name" value="CYCLIC DI-GMP PHOSPHODIESTERASE PDEF"/>
    <property type="match status" value="1"/>
</dbReference>
<dbReference type="SUPFAM" id="SSF141868">
    <property type="entry name" value="EAL domain-like"/>
    <property type="match status" value="1"/>
</dbReference>
<evidence type="ECO:0000313" key="4">
    <source>
        <dbReference type="EMBL" id="ANU38213.1"/>
    </source>
</evidence>
<dbReference type="CDD" id="cd01948">
    <property type="entry name" value="EAL"/>
    <property type="match status" value="1"/>
</dbReference>
<feature type="domain" description="GGDEF" evidence="3">
    <location>
        <begin position="428"/>
        <end position="560"/>
    </location>
</feature>
<dbReference type="SMART" id="SM00267">
    <property type="entry name" value="GGDEF"/>
    <property type="match status" value="1"/>
</dbReference>
<proteinExistence type="predicted"/>
<dbReference type="InterPro" id="IPR000160">
    <property type="entry name" value="GGDEF_dom"/>
</dbReference>
<dbReference type="InterPro" id="IPR043128">
    <property type="entry name" value="Rev_trsase/Diguanyl_cyclase"/>
</dbReference>
<reference evidence="4 5" key="1">
    <citation type="submission" date="2016-07" db="EMBL/GenBank/DDBJ databases">
        <title>Genome sequencing of Vibrio scophthalmi strain VS-05, an isolated from Paralichthys olivaceus.</title>
        <authorList>
            <person name="Han H.-J."/>
        </authorList>
    </citation>
    <scope>NUCLEOTIDE SEQUENCE [LARGE SCALE GENOMIC DNA]</scope>
    <source>
        <strain evidence="4 5">VS-05</strain>
    </source>
</reference>
<dbReference type="CDD" id="cd01949">
    <property type="entry name" value="GGDEF"/>
    <property type="match status" value="1"/>
</dbReference>
<protein>
    <recommendedName>
        <fullName evidence="6">Diguanylate cyclase</fullName>
    </recommendedName>
</protein>
<evidence type="ECO:0000259" key="2">
    <source>
        <dbReference type="PROSITE" id="PS50883"/>
    </source>
</evidence>
<dbReference type="PROSITE" id="PS50883">
    <property type="entry name" value="EAL"/>
    <property type="match status" value="1"/>
</dbReference>
<dbReference type="InterPro" id="IPR001633">
    <property type="entry name" value="EAL_dom"/>
</dbReference>
<dbReference type="GO" id="GO:0071111">
    <property type="term" value="F:cyclic-guanylate-specific phosphodiesterase activity"/>
    <property type="evidence" value="ECO:0007669"/>
    <property type="project" value="InterPro"/>
</dbReference>
<name>A0A1C7FFM3_9VIBR</name>
<evidence type="ECO:0000259" key="3">
    <source>
        <dbReference type="PROSITE" id="PS50887"/>
    </source>
</evidence>
<gene>
    <name evidence="4" type="ORF">VSVS05_03175</name>
</gene>
<dbReference type="AlphaFoldDB" id="A0A1C7FFM3"/>
<dbReference type="Gene3D" id="3.20.20.450">
    <property type="entry name" value="EAL domain"/>
    <property type="match status" value="1"/>
</dbReference>
<dbReference type="PATRIC" id="fig|45658.7.peg.3114"/>
<evidence type="ECO:0000313" key="5">
    <source>
        <dbReference type="Proteomes" id="UP000092528"/>
    </source>
</evidence>
<dbReference type="EMBL" id="CP016415">
    <property type="protein sequence ID" value="ANU38213.1"/>
    <property type="molecule type" value="Genomic_DNA"/>
</dbReference>
<dbReference type="PROSITE" id="PS50887">
    <property type="entry name" value="GGDEF"/>
    <property type="match status" value="1"/>
</dbReference>
<dbReference type="InterPro" id="IPR050706">
    <property type="entry name" value="Cyclic-di-GMP_PDE-like"/>
</dbReference>
<evidence type="ECO:0008006" key="6">
    <source>
        <dbReference type="Google" id="ProtNLM"/>
    </source>
</evidence>
<dbReference type="RefSeq" id="WP_065546124.1">
    <property type="nucleotide sequence ID" value="NZ_CP016415.1"/>
</dbReference>
<evidence type="ECO:0000259" key="1">
    <source>
        <dbReference type="PROSITE" id="PS50112"/>
    </source>
</evidence>
<dbReference type="Pfam" id="PF00990">
    <property type="entry name" value="GGDEF"/>
    <property type="match status" value="1"/>
</dbReference>
<dbReference type="Gene3D" id="3.30.70.270">
    <property type="match status" value="1"/>
</dbReference>
<dbReference type="SMART" id="SM00052">
    <property type="entry name" value="EAL"/>
    <property type="match status" value="1"/>
</dbReference>
<dbReference type="Pfam" id="PF00563">
    <property type="entry name" value="EAL"/>
    <property type="match status" value="1"/>
</dbReference>
<accession>A0A1C7FFM3</accession>
<dbReference type="InterPro" id="IPR000014">
    <property type="entry name" value="PAS"/>
</dbReference>
<keyword evidence="5" id="KW-1185">Reference proteome</keyword>
<dbReference type="PROSITE" id="PS50112">
    <property type="entry name" value="PAS"/>
    <property type="match status" value="1"/>
</dbReference>
<dbReference type="NCBIfam" id="TIGR00254">
    <property type="entry name" value="GGDEF"/>
    <property type="match status" value="1"/>
</dbReference>
<dbReference type="Proteomes" id="UP000092528">
    <property type="component" value="Chromosome 2"/>
</dbReference>
<organism evidence="4 5">
    <name type="scientific">Vibrio scophthalmi</name>
    <dbReference type="NCBI Taxonomy" id="45658"/>
    <lineage>
        <taxon>Bacteria</taxon>
        <taxon>Pseudomonadati</taxon>
        <taxon>Pseudomonadota</taxon>
        <taxon>Gammaproteobacteria</taxon>
        <taxon>Vibrionales</taxon>
        <taxon>Vibrionaceae</taxon>
        <taxon>Vibrio</taxon>
    </lineage>
</organism>
<dbReference type="InterPro" id="IPR035919">
    <property type="entry name" value="EAL_sf"/>
</dbReference>